<dbReference type="PROSITE" id="PS00092">
    <property type="entry name" value="N6_MTASE"/>
    <property type="match status" value="1"/>
</dbReference>
<dbReference type="InterPro" id="IPR002052">
    <property type="entry name" value="DNA_methylase_N6_adenine_CS"/>
</dbReference>
<evidence type="ECO:0000313" key="2">
    <source>
        <dbReference type="Proteomes" id="UP001195483"/>
    </source>
</evidence>
<dbReference type="EMBL" id="JAEAOA010000085">
    <property type="protein sequence ID" value="KAK3604939.1"/>
    <property type="molecule type" value="Genomic_DNA"/>
</dbReference>
<dbReference type="SUPFAM" id="SSF53335">
    <property type="entry name" value="S-adenosyl-L-methionine-dependent methyltransferases"/>
    <property type="match status" value="2"/>
</dbReference>
<reference evidence="1" key="2">
    <citation type="journal article" date="2021" name="Genome Biol. Evol.">
        <title>Developing a high-quality reference genome for a parasitic bivalve with doubly uniparental inheritance (Bivalvia: Unionida).</title>
        <authorList>
            <person name="Smith C.H."/>
        </authorList>
    </citation>
    <scope>NUCLEOTIDE SEQUENCE</scope>
    <source>
        <strain evidence="1">CHS0354</strain>
        <tissue evidence="1">Mantle</tissue>
    </source>
</reference>
<keyword evidence="2" id="KW-1185">Reference proteome</keyword>
<organism evidence="1 2">
    <name type="scientific">Potamilus streckersoni</name>
    <dbReference type="NCBI Taxonomy" id="2493646"/>
    <lineage>
        <taxon>Eukaryota</taxon>
        <taxon>Metazoa</taxon>
        <taxon>Spiralia</taxon>
        <taxon>Lophotrochozoa</taxon>
        <taxon>Mollusca</taxon>
        <taxon>Bivalvia</taxon>
        <taxon>Autobranchia</taxon>
        <taxon>Heteroconchia</taxon>
        <taxon>Palaeoheterodonta</taxon>
        <taxon>Unionida</taxon>
        <taxon>Unionoidea</taxon>
        <taxon>Unionidae</taxon>
        <taxon>Ambleminae</taxon>
        <taxon>Lampsilini</taxon>
        <taxon>Potamilus</taxon>
    </lineage>
</organism>
<dbReference type="InterPro" id="IPR029063">
    <property type="entry name" value="SAM-dependent_MTases_sf"/>
</dbReference>
<evidence type="ECO:0008006" key="3">
    <source>
        <dbReference type="Google" id="ProtNLM"/>
    </source>
</evidence>
<dbReference type="AlphaFoldDB" id="A0AAE0T7W4"/>
<comment type="caution">
    <text evidence="1">The sequence shown here is derived from an EMBL/GenBank/DDBJ whole genome shotgun (WGS) entry which is preliminary data.</text>
</comment>
<dbReference type="GO" id="GO:0003676">
    <property type="term" value="F:nucleic acid binding"/>
    <property type="evidence" value="ECO:0007669"/>
    <property type="project" value="InterPro"/>
</dbReference>
<proteinExistence type="predicted"/>
<sequence length="500" mass="58312">MANDINYALVEDIRPPIYTAMKYWGKKPHNIWRNYIENYTPENGLYLDPFSGSAISAFEAVKANRKAIAFDLNPLTSFIIEIFATDFDKEKFKTEVKRIFNTFVNDEVYQNYFTTQSRKSNATTILQSLKWENENIYELGIEATENEIQEQAELKKKKKFLKVTKRYTAKPNEQDIKKGIEMNDIKIPFWYPNKEFHVSPSFPVNFIRCLGGNNFTNLWTRRNLYVLSKIFDEILKSKDENIKKQLLFGFIQTLHLCTKMSVPRREEANRAYSTSWGRSAYICSARKMEMNALLVFQGSCLENSIDFILTDPPYGGLVQYLDLSTLWLNWLEKYNPKYRANYDAEITVKKGQISIETYKQRFTNAIRHLYKLLKPDGKIVFTFHNKELPIWNAFLKSISLAGFKIEKVIHQQNRRTGEANVANPYGTSGTDFYIRCVKSNTTTIKTDKNEFEHFVLTKAIEIIALRNEPTPYQFLFNGVLAEISSAGFDLEDFDSNIRIY</sequence>
<gene>
    <name evidence="1" type="ORF">CHS0354_000603</name>
</gene>
<dbReference type="GO" id="GO:0008168">
    <property type="term" value="F:methyltransferase activity"/>
    <property type="evidence" value="ECO:0007669"/>
    <property type="project" value="InterPro"/>
</dbReference>
<dbReference type="Proteomes" id="UP001195483">
    <property type="component" value="Unassembled WGS sequence"/>
</dbReference>
<accession>A0AAE0T7W4</accession>
<dbReference type="GO" id="GO:0032259">
    <property type="term" value="P:methylation"/>
    <property type="evidence" value="ECO:0007669"/>
    <property type="project" value="InterPro"/>
</dbReference>
<name>A0AAE0T7W4_9BIVA</name>
<evidence type="ECO:0000313" key="1">
    <source>
        <dbReference type="EMBL" id="KAK3604939.1"/>
    </source>
</evidence>
<dbReference type="Gene3D" id="3.40.50.150">
    <property type="entry name" value="Vaccinia Virus protein VP39"/>
    <property type="match status" value="2"/>
</dbReference>
<reference evidence="1" key="1">
    <citation type="journal article" date="2021" name="Genome Biol. Evol.">
        <title>A High-Quality Reference Genome for a Parasitic Bivalve with Doubly Uniparental Inheritance (Bivalvia: Unionida).</title>
        <authorList>
            <person name="Smith C.H."/>
        </authorList>
    </citation>
    <scope>NUCLEOTIDE SEQUENCE</scope>
    <source>
        <strain evidence="1">CHS0354</strain>
    </source>
</reference>
<protein>
    <recommendedName>
        <fullName evidence="3">DNA methylase N-4/N-6 domain-containing protein</fullName>
    </recommendedName>
</protein>
<reference evidence="1" key="3">
    <citation type="submission" date="2023-05" db="EMBL/GenBank/DDBJ databases">
        <authorList>
            <person name="Smith C.H."/>
        </authorList>
    </citation>
    <scope>NUCLEOTIDE SEQUENCE</scope>
    <source>
        <strain evidence="1">CHS0354</strain>
        <tissue evidence="1">Mantle</tissue>
    </source>
</reference>